<name>R7UC35_CAPTE</name>
<keyword evidence="4" id="KW-0862">Zinc</keyword>
<dbReference type="GO" id="GO:0046872">
    <property type="term" value="F:metal ion binding"/>
    <property type="evidence" value="ECO:0007669"/>
    <property type="project" value="UniProtKB-KW"/>
</dbReference>
<dbReference type="GO" id="GO:0004035">
    <property type="term" value="F:alkaline phosphatase activity"/>
    <property type="evidence" value="ECO:0007669"/>
    <property type="project" value="UniProtKB-EC"/>
</dbReference>
<feature type="non-terminal residue" evidence="6">
    <location>
        <position position="1"/>
    </location>
</feature>
<dbReference type="SMART" id="SM00098">
    <property type="entry name" value="alkPPc"/>
    <property type="match status" value="1"/>
</dbReference>
<dbReference type="HOGENOM" id="CLU_008539_4_1_1"/>
<feature type="binding site" evidence="4">
    <location>
        <position position="239"/>
    </location>
    <ligand>
        <name>Mg(2+)</name>
        <dbReference type="ChEBI" id="CHEBI:18420"/>
    </ligand>
</feature>
<dbReference type="SUPFAM" id="SSF53649">
    <property type="entry name" value="Alkaline phosphatase-like"/>
    <property type="match status" value="1"/>
</dbReference>
<feature type="binding site" evidence="4">
    <location>
        <position position="79"/>
    </location>
    <ligand>
        <name>Mg(2+)</name>
        <dbReference type="ChEBI" id="CHEBI:18420"/>
    </ligand>
</feature>
<evidence type="ECO:0000256" key="1">
    <source>
        <dbReference type="ARBA" id="ARBA00012647"/>
    </source>
</evidence>
<keyword evidence="4" id="KW-0479">Metal-binding</keyword>
<organism evidence="6">
    <name type="scientific">Capitella teleta</name>
    <name type="common">Polychaete worm</name>
    <dbReference type="NCBI Taxonomy" id="283909"/>
    <lineage>
        <taxon>Eukaryota</taxon>
        <taxon>Metazoa</taxon>
        <taxon>Spiralia</taxon>
        <taxon>Lophotrochozoa</taxon>
        <taxon>Annelida</taxon>
        <taxon>Polychaeta</taxon>
        <taxon>Sedentaria</taxon>
        <taxon>Scolecida</taxon>
        <taxon>Capitellidae</taxon>
        <taxon>Capitella</taxon>
    </lineage>
</organism>
<dbReference type="EC" id="3.1.3.1" evidence="1"/>
<protein>
    <recommendedName>
        <fullName evidence="1">alkaline phosphatase</fullName>
        <ecNumber evidence="1">3.1.3.1</ecNumber>
    </recommendedName>
</protein>
<dbReference type="PANTHER" id="PTHR11596:SF5">
    <property type="entry name" value="ALKALINE PHOSPHATASE"/>
    <property type="match status" value="1"/>
</dbReference>
<reference evidence="6" key="1">
    <citation type="journal article" date="2013" name="Nature">
        <title>Insights into bilaterian evolution from three spiralian genomes.</title>
        <authorList>
            <person name="Simakov O."/>
            <person name="Marletaz F."/>
            <person name="Cho S.J."/>
            <person name="Edsinger-Gonzales E."/>
            <person name="Havlak P."/>
            <person name="Hellsten U."/>
            <person name="Kuo D.H."/>
            <person name="Larsson T."/>
            <person name="Lv J."/>
            <person name="Arendt D."/>
            <person name="Savage R."/>
            <person name="Osoegawa K."/>
            <person name="de Jong P."/>
            <person name="Grimwood J."/>
            <person name="Chapman J.A."/>
            <person name="Shapiro H."/>
            <person name="Aerts A."/>
            <person name="Otillar R.P."/>
            <person name="Terry A.Y."/>
            <person name="Boore J.L."/>
            <person name="Grigoriev I.V."/>
            <person name="Lindberg D.R."/>
            <person name="Seaver E.C."/>
            <person name="Weisblat D.A."/>
            <person name="Putnam N.H."/>
            <person name="Rokhsar D.S."/>
        </authorList>
    </citation>
    <scope>NUCLEOTIDE SEQUENCE</scope>
    <source>
        <strain evidence="6">I ESC-2004</strain>
    </source>
</reference>
<comment type="cofactor">
    <cofactor evidence="4">
        <name>Zn(2+)</name>
        <dbReference type="ChEBI" id="CHEBI:29105"/>
    </cofactor>
    <text evidence="4">Binds 2 Zn(2+) ions.</text>
</comment>
<keyword evidence="2" id="KW-0597">Phosphoprotein</keyword>
<dbReference type="Pfam" id="PF00245">
    <property type="entry name" value="Alk_phosphatase"/>
    <property type="match status" value="1"/>
</dbReference>
<dbReference type="OrthoDB" id="5818554at2759"/>
<feature type="binding site" evidence="4">
    <location>
        <position position="248"/>
    </location>
    <ligand>
        <name>Zn(2+)</name>
        <dbReference type="ChEBI" id="CHEBI:29105"/>
        <label>2</label>
    </ligand>
</feature>
<evidence type="ECO:0000256" key="3">
    <source>
        <dbReference type="PIRSR" id="PIRSR601952-1"/>
    </source>
</evidence>
<dbReference type="PANTHER" id="PTHR11596">
    <property type="entry name" value="ALKALINE PHOSPHATASE"/>
    <property type="match status" value="1"/>
</dbReference>
<dbReference type="InterPro" id="IPR001952">
    <property type="entry name" value="Alkaline_phosphatase"/>
</dbReference>
<dbReference type="OMA" id="EWLARTW"/>
<feature type="binding site" evidence="4">
    <location>
        <position position="77"/>
    </location>
    <ligand>
        <name>Mg(2+)</name>
        <dbReference type="ChEBI" id="CHEBI:18420"/>
    </ligand>
</feature>
<keyword evidence="4" id="KW-0460">Magnesium</keyword>
<evidence type="ECO:0000256" key="4">
    <source>
        <dbReference type="PIRSR" id="PIRSR601952-2"/>
    </source>
</evidence>
<feature type="binding site" evidence="4">
    <location>
        <position position="286"/>
    </location>
    <ligand>
        <name>Zn(2+)</name>
        <dbReference type="ChEBI" id="CHEBI:29105"/>
        <label>2</label>
    </ligand>
</feature>
<dbReference type="PRINTS" id="PR00113">
    <property type="entry name" value="ALKPHPHTASE"/>
</dbReference>
<accession>R7UC35</accession>
<proteinExistence type="inferred from homology"/>
<dbReference type="AlphaFoldDB" id="R7UC35"/>
<sequence length="350" mass="38434">LASAQVYTVDYITPDSAAAGTALLCGQKTHFGVIGLSQNAQYGNCSSVDGNELKSILDEANTVGKWTGVVTTTRVTHATPATAYAHSVTCDWESDADIPKDQRDKCPGVKDIADQLITENGHLRVVLGGGRSKFTPIDVEDGEIRNATGNRLDQRNLIEVRMKSSKENMNAIYVTKQSEFDAVDPENTEFLLGLFEPSHMKFEVDRANDTWGEPSISQMVDKAIQILKRGPKGYVLVVEGGRIDEGHHLNNAYRANEDTIALSDAVSTAMDLNCENDTLVVVTADHGHVFSFGGYHMINEDIYDMDMADDEKPYTLMNYANGRGWFEHRNGQLRKDLRNLSEGKGPSAGQ</sequence>
<gene>
    <name evidence="6" type="ORF">CAPTEDRAFT_122379</name>
</gene>
<feature type="binding site" evidence="4">
    <location>
        <position position="285"/>
    </location>
    <ligand>
        <name>Zn(2+)</name>
        <dbReference type="ChEBI" id="CHEBI:29105"/>
        <label>2</label>
    </ligand>
</feature>
<feature type="active site" description="Phosphoserine intermediate" evidence="3">
    <location>
        <position position="16"/>
    </location>
</feature>
<dbReference type="Gene3D" id="3.40.720.10">
    <property type="entry name" value="Alkaline Phosphatase, subunit A"/>
    <property type="match status" value="1"/>
</dbReference>
<dbReference type="CDD" id="cd16012">
    <property type="entry name" value="ALP"/>
    <property type="match status" value="1"/>
</dbReference>
<dbReference type="InterPro" id="IPR017850">
    <property type="entry name" value="Alkaline_phosphatase_core_sf"/>
</dbReference>
<evidence type="ECO:0000256" key="5">
    <source>
        <dbReference type="RuleBase" id="RU003946"/>
    </source>
</evidence>
<evidence type="ECO:0000313" key="6">
    <source>
        <dbReference type="EMBL" id="ELU03915.1"/>
    </source>
</evidence>
<dbReference type="STRING" id="283909.R7UC35"/>
<feature type="binding site" evidence="4">
    <location>
        <position position="244"/>
    </location>
    <ligand>
        <name>Zn(2+)</name>
        <dbReference type="ChEBI" id="CHEBI:29105"/>
        <label>2</label>
    </ligand>
</feature>
<comment type="cofactor">
    <cofactor evidence="4">
        <name>Mg(2+)</name>
        <dbReference type="ChEBI" id="CHEBI:18420"/>
    </cofactor>
    <text evidence="4">Binds 1 Mg(2+) ion.</text>
</comment>
<comment type="similarity">
    <text evidence="5">Belongs to the alkaline phosphatase family.</text>
</comment>
<dbReference type="EMBL" id="KB302753">
    <property type="protein sequence ID" value="ELU03915.1"/>
    <property type="molecule type" value="Genomic_DNA"/>
</dbReference>
<evidence type="ECO:0000256" key="2">
    <source>
        <dbReference type="ARBA" id="ARBA00022553"/>
    </source>
</evidence>